<feature type="transmembrane region" description="Helical" evidence="1">
    <location>
        <begin position="1153"/>
        <end position="1176"/>
    </location>
</feature>
<feature type="transmembrane region" description="Helical" evidence="1">
    <location>
        <begin position="945"/>
        <end position="965"/>
    </location>
</feature>
<dbReference type="EMBL" id="MCFH01000033">
    <property type="protein sequence ID" value="ORX46842.1"/>
    <property type="molecule type" value="Genomic_DNA"/>
</dbReference>
<reference evidence="5 6" key="2">
    <citation type="submission" date="2016-08" db="EMBL/GenBank/DDBJ databases">
        <title>Pervasive Adenine N6-methylation of Active Genes in Fungi.</title>
        <authorList>
            <consortium name="DOE Joint Genome Institute"/>
            <person name="Mondo S.J."/>
            <person name="Dannebaum R.O."/>
            <person name="Kuo R.C."/>
            <person name="Labutti K."/>
            <person name="Haridas S."/>
            <person name="Kuo A."/>
            <person name="Salamov A."/>
            <person name="Ahrendt S.R."/>
            <person name="Lipzen A."/>
            <person name="Sullivan W."/>
            <person name="Andreopoulos W.B."/>
            <person name="Clum A."/>
            <person name="Lindquist E."/>
            <person name="Daum C."/>
            <person name="Ramamoorthy G.K."/>
            <person name="Gryganskyi A."/>
            <person name="Culley D."/>
            <person name="Magnuson J.K."/>
            <person name="James T.Y."/>
            <person name="O'Malley M.A."/>
            <person name="Stajich J.E."/>
            <person name="Spatafora J.W."/>
            <person name="Visel A."/>
            <person name="Grigoriev I.V."/>
        </authorList>
    </citation>
    <scope>NUCLEOTIDE SEQUENCE [LARGE SCALE GENOMIC DNA]</scope>
    <source>
        <strain evidence="6">finn</strain>
    </source>
</reference>
<dbReference type="PANTHER" id="PTHR11319">
    <property type="entry name" value="G PROTEIN-COUPLED RECEPTOR-RELATED"/>
    <property type="match status" value="1"/>
</dbReference>
<feature type="transmembrane region" description="Helical" evidence="1">
    <location>
        <begin position="1188"/>
        <end position="1204"/>
    </location>
</feature>
<dbReference type="Proteomes" id="UP000193719">
    <property type="component" value="Unassembled WGS sequence"/>
</dbReference>
<dbReference type="SMART" id="SM00710">
    <property type="entry name" value="PbH1"/>
    <property type="match status" value="8"/>
</dbReference>
<dbReference type="InterPro" id="IPR011050">
    <property type="entry name" value="Pectin_lyase_fold/virulence"/>
</dbReference>
<feature type="signal peptide" evidence="2">
    <location>
        <begin position="1"/>
        <end position="20"/>
    </location>
</feature>
<gene>
    <name evidence="5" type="ORF">BCR36DRAFT_356203</name>
</gene>
<dbReference type="OrthoDB" id="2116838at2759"/>
<dbReference type="PROSITE" id="PS00022">
    <property type="entry name" value="EGF_1"/>
    <property type="match status" value="1"/>
</dbReference>
<proteinExistence type="predicted"/>
<evidence type="ECO:0000256" key="2">
    <source>
        <dbReference type="SAM" id="SignalP"/>
    </source>
</evidence>
<keyword evidence="2" id="KW-0732">Signal</keyword>
<evidence type="ECO:0000259" key="4">
    <source>
        <dbReference type="PROSITE" id="PS01186"/>
    </source>
</evidence>
<feature type="transmembrane region" description="Helical" evidence="1">
    <location>
        <begin position="879"/>
        <end position="897"/>
    </location>
</feature>
<evidence type="ECO:0000313" key="6">
    <source>
        <dbReference type="Proteomes" id="UP000193719"/>
    </source>
</evidence>
<keyword evidence="6" id="KW-1185">Reference proteome</keyword>
<accession>A0A1Y1V4Z0</accession>
<feature type="chain" id="PRO_5010993238" description="EGF-like domain-containing protein" evidence="2">
    <location>
        <begin position="21"/>
        <end position="1292"/>
    </location>
</feature>
<comment type="caution">
    <text evidence="5">The sequence shown here is derived from an EMBL/GenBank/DDBJ whole genome shotgun (WGS) entry which is preliminary data.</text>
</comment>
<reference evidence="5 6" key="1">
    <citation type="submission" date="2016-08" db="EMBL/GenBank/DDBJ databases">
        <title>Genomes of anaerobic fungi encode conserved fungal cellulosomes for biomass hydrolysis.</title>
        <authorList>
            <consortium name="DOE Joint Genome Institute"/>
            <person name="Haitjema C.H."/>
            <person name="Gilmore S.P."/>
            <person name="Henske J.K."/>
            <person name="Solomon K.V."/>
            <person name="De Groot R."/>
            <person name="Kuo A."/>
            <person name="Mondo S.J."/>
            <person name="Salamov A.A."/>
            <person name="Labutti K."/>
            <person name="Zhao Z."/>
            <person name="Chiniquy J."/>
            <person name="Barry K."/>
            <person name="Brewer H.M."/>
            <person name="Purvine S.O."/>
            <person name="Wright A.T."/>
            <person name="Boxma B."/>
            <person name="Van Alen T."/>
            <person name="Hackstein J.H."/>
            <person name="Baker S.E."/>
            <person name="Grigoriev I.V."/>
            <person name="O'Malley M.A."/>
        </authorList>
    </citation>
    <scope>NUCLEOTIDE SEQUENCE [LARGE SCALE GENOMIC DNA]</scope>
    <source>
        <strain evidence="6">finn</strain>
    </source>
</reference>
<dbReference type="InterPro" id="IPR006626">
    <property type="entry name" value="PbH1"/>
</dbReference>
<dbReference type="PROSITE" id="PS01186">
    <property type="entry name" value="EGF_2"/>
    <property type="match status" value="1"/>
</dbReference>
<dbReference type="SUPFAM" id="SSF51126">
    <property type="entry name" value="Pectin lyase-like"/>
    <property type="match status" value="1"/>
</dbReference>
<name>A0A1Y1V4Z0_9FUNG</name>
<keyword evidence="1" id="KW-0812">Transmembrane</keyword>
<organism evidence="5 6">
    <name type="scientific">Piromyces finnis</name>
    <dbReference type="NCBI Taxonomy" id="1754191"/>
    <lineage>
        <taxon>Eukaryota</taxon>
        <taxon>Fungi</taxon>
        <taxon>Fungi incertae sedis</taxon>
        <taxon>Chytridiomycota</taxon>
        <taxon>Chytridiomycota incertae sedis</taxon>
        <taxon>Neocallimastigomycetes</taxon>
        <taxon>Neocallimastigales</taxon>
        <taxon>Neocallimastigaceae</taxon>
        <taxon>Piromyces</taxon>
    </lineage>
</organism>
<keyword evidence="1" id="KW-0472">Membrane</keyword>
<evidence type="ECO:0000259" key="3">
    <source>
        <dbReference type="PROSITE" id="PS00022"/>
    </source>
</evidence>
<feature type="domain" description="EGF-like" evidence="3 4">
    <location>
        <begin position="851"/>
        <end position="862"/>
    </location>
</feature>
<feature type="transmembrane region" description="Helical" evidence="1">
    <location>
        <begin position="1121"/>
        <end position="1141"/>
    </location>
</feature>
<sequence length="1292" mass="149857">MVKFFIVVLINFLLLLLVKGEKYRKELYVKFNDTIFNNLQHFVNDCQNYNELYLYFTDDYYDMSILPYDVEITVSWDIYFIGNKNGTVFNYKRDRYGKMIFTYPLSKGYKVKFENIILEDYYNKLRGNRLINVVSNSNNYYFEMYKCIFRDISSPIFRINVNSNHQESFNTKVYINDCSFINNTGGIFDIENFEYQIFDINNSLLVHINNCRLIGNNGIFISKNAHVIIENSYISGIGIYTDYKNDTYSLYRSLFAMDSLKIKNSIFEKINVKTNHPLITGDKIFFEMENCKFINCHSNYGYLIEINNNLQTQNILVKNSIFEDVDSIFLGKNNSYEFTNCTFENTNMKKALPVIANAKYSKYTINNSRFRNLTLSNGLFGIESEFNFIHTKLIDIKTFSNPVIHCVNHNLFIDSMEVENLKCTDDIDHASFIVFDSGEIEKSILINNVSINNSHSNGPFIKINGESTQINILNSSINHVSSYDSIIKNNSKKSNIKFSDIVFNNNSNNNKLECGTIHFTNNVNLSITNSEFNNNWCKSSGGVICIDNIMNLDLNLNSNTFSDNKASNGGALYIVENEDDDNYQNNNFNRSIYMENNNFKYNSAENFGGAIYFDNYKKTQFYSKKNEFSFNEAGIMGGGIFSKEAIENNLFNINTINNTVSNVLSNISTKPSYITLNITHSDETLHVVTGEYFPLIFNLYNGYDEILTDVNKYYSFITLKVELKVKDKEEFYSINNEKNEDAFSNEYILEGNSGSFINGQCILNNFRIYSEPRVYILHVTIENYNQEIQKKFTDIEIYVDKCESNKITMAKQNKFPYCEEPICTDECPTSTNAYCKGRNNVSINDPKLNQCVCLPGWEGANCNHKIHVDYSNLKNTSKILSLFFFFVIVLFIIFFTIHKNEGIIHNQGFVKIFLFSFGLILYYIGNSFTAYKNYQECYLNLFFKHSGIILSFSVCYIINMLNYELGRKPNMSRSKRLFGSNDVINDNIESLILSKTSAIRNIEANCSSTSRIDIFSKSGYSKNSFHDHITQKDKSSIWGKRKKRRSSVTSGEYTEGSIKIIKKINSLVIETICLYLIIIISIITVILIAYVNVKNDTYEESIAQQLSGEWYYKCPLERYDIIYAFLEYFILFITLIKGNTIGKYERVFIITKYITVASIFGIGFGPLIDIISFLFFQNQRIAKFKLSLYVNSIGYFIIYILFSWDKVYYIMKKEGNVTFNYFVYARRTNECAIHHSTICTCKRDSTYINEELILLNKKALEFYSVCSTVFEVKNNKISYLNVQSKMELLENN</sequence>
<protein>
    <recommendedName>
        <fullName evidence="3 4">EGF-like domain-containing protein</fullName>
    </recommendedName>
</protein>
<evidence type="ECO:0000256" key="1">
    <source>
        <dbReference type="SAM" id="Phobius"/>
    </source>
</evidence>
<feature type="transmembrane region" description="Helical" evidence="1">
    <location>
        <begin position="1067"/>
        <end position="1091"/>
    </location>
</feature>
<dbReference type="PANTHER" id="PTHR11319:SF35">
    <property type="entry name" value="OUTER MEMBRANE PROTEIN PMPC-RELATED"/>
    <property type="match status" value="1"/>
</dbReference>
<evidence type="ECO:0000313" key="5">
    <source>
        <dbReference type="EMBL" id="ORX46842.1"/>
    </source>
</evidence>
<keyword evidence="1" id="KW-1133">Transmembrane helix</keyword>
<feature type="transmembrane region" description="Helical" evidence="1">
    <location>
        <begin position="909"/>
        <end position="925"/>
    </location>
</feature>
<dbReference type="InterPro" id="IPR000742">
    <property type="entry name" value="EGF"/>
</dbReference>